<protein>
    <recommendedName>
        <fullName evidence="1">Integration host factor-like helix-two turn-helix domain-containing protein</fullName>
    </recommendedName>
</protein>
<proteinExistence type="predicted"/>
<dbReference type="InterPro" id="IPR047806">
    <property type="entry name" value="IHF_actinobact"/>
</dbReference>
<dbReference type="GO" id="GO:0003676">
    <property type="term" value="F:nucleic acid binding"/>
    <property type="evidence" value="ECO:0007669"/>
    <property type="project" value="InterPro"/>
</dbReference>
<dbReference type="InterPro" id="IPR010979">
    <property type="entry name" value="Ribosomal_uS13-like_H2TH"/>
</dbReference>
<evidence type="ECO:0000259" key="1">
    <source>
        <dbReference type="Pfam" id="PF22525"/>
    </source>
</evidence>
<reference evidence="2" key="1">
    <citation type="submission" date="2019-11" db="EMBL/GenBank/DDBJ databases">
        <authorList>
            <person name="Feng L."/>
        </authorList>
    </citation>
    <scope>NUCLEOTIDE SEQUENCE</scope>
    <source>
        <strain evidence="2">CintestinalisLFYP54</strain>
    </source>
</reference>
<sequence>MSGVLPELTTDQRDAALRKAIEARRERAAAKEAIKAGTVRPAEIIRAPEGPYSKMRLFEFLTACPGIGPTTARKIIVALGVGEGRRLRGLGPRQKSRLAEAVTAIANGEPASSAICRAIES</sequence>
<organism evidence="2">
    <name type="scientific">Collinsella intestinalis</name>
    <dbReference type="NCBI Taxonomy" id="147207"/>
    <lineage>
        <taxon>Bacteria</taxon>
        <taxon>Bacillati</taxon>
        <taxon>Actinomycetota</taxon>
        <taxon>Coriobacteriia</taxon>
        <taxon>Coriobacteriales</taxon>
        <taxon>Coriobacteriaceae</taxon>
        <taxon>Collinsella</taxon>
    </lineage>
</organism>
<dbReference type="Pfam" id="PF22525">
    <property type="entry name" value="H2TH_5"/>
    <property type="match status" value="1"/>
</dbReference>
<dbReference type="AlphaFoldDB" id="A0A6N2YXQ4"/>
<dbReference type="EMBL" id="CACRTN010000009">
    <property type="protein sequence ID" value="VYT71681.1"/>
    <property type="molecule type" value="Genomic_DNA"/>
</dbReference>
<feature type="domain" description="Integration host factor-like helix-two turn-helix" evidence="1">
    <location>
        <begin position="53"/>
        <end position="100"/>
    </location>
</feature>
<dbReference type="Gene3D" id="1.10.8.50">
    <property type="match status" value="1"/>
</dbReference>
<dbReference type="NCBIfam" id="NF041260">
    <property type="entry name" value="actino_IHF"/>
    <property type="match status" value="1"/>
</dbReference>
<gene>
    <name evidence="2" type="ORF">CILFYP54_01350</name>
</gene>
<name>A0A6N2YXQ4_9ACTN</name>
<dbReference type="InterPro" id="IPR055201">
    <property type="entry name" value="IHF-like_H2TH"/>
</dbReference>
<accession>A0A6N2YXQ4</accession>
<dbReference type="RefSeq" id="WP_421756057.1">
    <property type="nucleotide sequence ID" value="NZ_CACRTN010000009.1"/>
</dbReference>
<evidence type="ECO:0000313" key="2">
    <source>
        <dbReference type="EMBL" id="VYT71681.1"/>
    </source>
</evidence>
<dbReference type="SUPFAM" id="SSF46946">
    <property type="entry name" value="S13-like H2TH domain"/>
    <property type="match status" value="1"/>
</dbReference>